<proteinExistence type="predicted"/>
<dbReference type="AlphaFoldDB" id="A0A0F8XE92"/>
<organism evidence="1">
    <name type="scientific">marine sediment metagenome</name>
    <dbReference type="NCBI Taxonomy" id="412755"/>
    <lineage>
        <taxon>unclassified sequences</taxon>
        <taxon>metagenomes</taxon>
        <taxon>ecological metagenomes</taxon>
    </lineage>
</organism>
<comment type="caution">
    <text evidence="1">The sequence shown here is derived from an EMBL/GenBank/DDBJ whole genome shotgun (WGS) entry which is preliminary data.</text>
</comment>
<protein>
    <submittedName>
        <fullName evidence="1">Uncharacterized protein</fullName>
    </submittedName>
</protein>
<sequence length="64" mass="7530">MTSAVITALLLWVGLTLWNVSIDVATINQDVKLIRSNELPHLERLIERNERRLERLEGFYQRQP</sequence>
<reference evidence="1" key="1">
    <citation type="journal article" date="2015" name="Nature">
        <title>Complex archaea that bridge the gap between prokaryotes and eukaryotes.</title>
        <authorList>
            <person name="Spang A."/>
            <person name="Saw J.H."/>
            <person name="Jorgensen S.L."/>
            <person name="Zaremba-Niedzwiedzka K."/>
            <person name="Martijn J."/>
            <person name="Lind A.E."/>
            <person name="van Eijk R."/>
            <person name="Schleper C."/>
            <person name="Guy L."/>
            <person name="Ettema T.J."/>
        </authorList>
    </citation>
    <scope>NUCLEOTIDE SEQUENCE</scope>
</reference>
<accession>A0A0F8XE92</accession>
<name>A0A0F8XE92_9ZZZZ</name>
<evidence type="ECO:0000313" key="1">
    <source>
        <dbReference type="EMBL" id="KKK67173.1"/>
    </source>
</evidence>
<dbReference type="EMBL" id="LAZR01059736">
    <property type="protein sequence ID" value="KKK67173.1"/>
    <property type="molecule type" value="Genomic_DNA"/>
</dbReference>
<gene>
    <name evidence="1" type="ORF">LCGC14_2956740</name>
</gene>